<dbReference type="Gene3D" id="1.20.1640.10">
    <property type="entry name" value="Multidrug efflux transporter AcrB transmembrane domain"/>
    <property type="match status" value="2"/>
</dbReference>
<evidence type="ECO:0000256" key="5">
    <source>
        <dbReference type="ARBA" id="ARBA00022519"/>
    </source>
</evidence>
<accession>A0A934QJC6</accession>
<comment type="caution">
    <text evidence="9">Lacks conserved residue(s) required for the propagation of feature annotation.</text>
</comment>
<dbReference type="Gene3D" id="3.30.70.1320">
    <property type="entry name" value="Multidrug efflux transporter AcrB pore domain like"/>
    <property type="match status" value="1"/>
</dbReference>
<feature type="transmembrane region" description="Helical" evidence="9">
    <location>
        <begin position="999"/>
        <end position="1025"/>
    </location>
</feature>
<feature type="transmembrane region" description="Helical" evidence="9">
    <location>
        <begin position="394"/>
        <end position="415"/>
    </location>
</feature>
<feature type="transmembrane region" description="Helical" evidence="9">
    <location>
        <begin position="896"/>
        <end position="916"/>
    </location>
</feature>
<keyword evidence="12" id="KW-1185">Reference proteome</keyword>
<feature type="transmembrane region" description="Helical" evidence="9">
    <location>
        <begin position="342"/>
        <end position="361"/>
    </location>
</feature>
<dbReference type="GO" id="GO:0009636">
    <property type="term" value="P:response to toxic substance"/>
    <property type="evidence" value="ECO:0007669"/>
    <property type="project" value="UniProtKB-ARBA"/>
</dbReference>
<dbReference type="PRINTS" id="PR00702">
    <property type="entry name" value="ACRIFLAVINRP"/>
</dbReference>
<dbReference type="RefSeq" id="WP_027289017.1">
    <property type="nucleotide sequence ID" value="NZ_NRRE01000026.1"/>
</dbReference>
<evidence type="ECO:0000256" key="2">
    <source>
        <dbReference type="ARBA" id="ARBA00010942"/>
    </source>
</evidence>
<gene>
    <name evidence="11" type="ORF">CKO21_11015</name>
</gene>
<comment type="subcellular location">
    <subcellularLocation>
        <location evidence="1 9">Cell inner membrane</location>
        <topology evidence="1 9">Multi-pass membrane protein</topology>
    </subcellularLocation>
</comment>
<dbReference type="Gene3D" id="3.30.70.1430">
    <property type="entry name" value="Multidrug efflux transporter AcrB pore domain"/>
    <property type="match status" value="2"/>
</dbReference>
<protein>
    <recommendedName>
        <fullName evidence="9">Efflux pump membrane transporter</fullName>
    </recommendedName>
</protein>
<organism evidence="11 12">
    <name type="scientific">Rhodovibrio salinarum</name>
    <dbReference type="NCBI Taxonomy" id="1087"/>
    <lineage>
        <taxon>Bacteria</taxon>
        <taxon>Pseudomonadati</taxon>
        <taxon>Pseudomonadota</taxon>
        <taxon>Alphaproteobacteria</taxon>
        <taxon>Rhodospirillales</taxon>
        <taxon>Rhodovibrionaceae</taxon>
        <taxon>Rhodovibrio</taxon>
    </lineage>
</organism>
<feature type="transmembrane region" description="Helical" evidence="9">
    <location>
        <begin position="872"/>
        <end position="889"/>
    </location>
</feature>
<dbReference type="InterPro" id="IPR001036">
    <property type="entry name" value="Acrflvin-R"/>
</dbReference>
<dbReference type="Pfam" id="PF00873">
    <property type="entry name" value="ACR_tran"/>
    <property type="match status" value="1"/>
</dbReference>
<dbReference type="AlphaFoldDB" id="A0A934QJC6"/>
<evidence type="ECO:0000256" key="9">
    <source>
        <dbReference type="RuleBase" id="RU364070"/>
    </source>
</evidence>
<reference evidence="11" key="2">
    <citation type="journal article" date="2020" name="Microorganisms">
        <title>Osmotic Adaptation and Compatible Solute Biosynthesis of Phototrophic Bacteria as Revealed from Genome Analyses.</title>
        <authorList>
            <person name="Imhoff J.F."/>
            <person name="Rahn T."/>
            <person name="Kunzel S."/>
            <person name="Keller A."/>
            <person name="Neulinger S.C."/>
        </authorList>
    </citation>
    <scope>NUCLEOTIDE SEQUENCE</scope>
    <source>
        <strain evidence="11">DSM 9154</strain>
    </source>
</reference>
<evidence type="ECO:0000256" key="7">
    <source>
        <dbReference type="ARBA" id="ARBA00022989"/>
    </source>
</evidence>
<dbReference type="Proteomes" id="UP000778970">
    <property type="component" value="Unassembled WGS sequence"/>
</dbReference>
<evidence type="ECO:0000256" key="6">
    <source>
        <dbReference type="ARBA" id="ARBA00022692"/>
    </source>
</evidence>
<dbReference type="SUPFAM" id="SSF82693">
    <property type="entry name" value="Multidrug efflux transporter AcrB pore domain, PN1, PN2, PC1 and PC2 subdomains"/>
    <property type="match status" value="3"/>
</dbReference>
<dbReference type="FunFam" id="3.30.70.1430:FF:000001">
    <property type="entry name" value="Efflux pump membrane transporter"/>
    <property type="match status" value="1"/>
</dbReference>
<proteinExistence type="inferred from homology"/>
<dbReference type="EMBL" id="NRRE01000026">
    <property type="protein sequence ID" value="MBK1697772.1"/>
    <property type="molecule type" value="Genomic_DNA"/>
</dbReference>
<evidence type="ECO:0000313" key="11">
    <source>
        <dbReference type="EMBL" id="MBK1697772.1"/>
    </source>
</evidence>
<dbReference type="Gene3D" id="3.30.70.1440">
    <property type="entry name" value="Multidrug efflux transporter AcrB pore domain"/>
    <property type="match status" value="1"/>
</dbReference>
<keyword evidence="7 9" id="KW-1133">Transmembrane helix</keyword>
<dbReference type="SUPFAM" id="SSF82714">
    <property type="entry name" value="Multidrug efflux transporter AcrB TolC docking domain, DN and DC subdomains"/>
    <property type="match status" value="2"/>
</dbReference>
<feature type="transmembrane region" description="Helical" evidence="9">
    <location>
        <begin position="368"/>
        <end position="388"/>
    </location>
</feature>
<dbReference type="InterPro" id="IPR000731">
    <property type="entry name" value="SSD"/>
</dbReference>
<comment type="similarity">
    <text evidence="2 9">Belongs to the resistance-nodulation-cell division (RND) (TC 2.A.6) family.</text>
</comment>
<feature type="transmembrane region" description="Helical" evidence="9">
    <location>
        <begin position="535"/>
        <end position="553"/>
    </location>
</feature>
<dbReference type="InterPro" id="IPR027463">
    <property type="entry name" value="AcrB_DN_DC_subdom"/>
</dbReference>
<dbReference type="SUPFAM" id="SSF82866">
    <property type="entry name" value="Multidrug efflux transporter AcrB transmembrane domain"/>
    <property type="match status" value="2"/>
</dbReference>
<evidence type="ECO:0000313" key="12">
    <source>
        <dbReference type="Proteomes" id="UP000778970"/>
    </source>
</evidence>
<dbReference type="PANTHER" id="PTHR32063">
    <property type="match status" value="1"/>
</dbReference>
<evidence type="ECO:0000256" key="8">
    <source>
        <dbReference type="ARBA" id="ARBA00023136"/>
    </source>
</evidence>
<dbReference type="Gene3D" id="3.30.2090.10">
    <property type="entry name" value="Multidrug efflux transporter AcrB TolC docking domain, DN and DC subdomains"/>
    <property type="match status" value="2"/>
</dbReference>
<dbReference type="NCBIfam" id="NF000282">
    <property type="entry name" value="RND_permease_1"/>
    <property type="match status" value="1"/>
</dbReference>
<keyword evidence="6 9" id="KW-0812">Transmembrane</keyword>
<keyword evidence="4" id="KW-1003">Cell membrane</keyword>
<dbReference type="GO" id="GO:0015562">
    <property type="term" value="F:efflux transmembrane transporter activity"/>
    <property type="evidence" value="ECO:0007669"/>
    <property type="project" value="InterPro"/>
</dbReference>
<evidence type="ECO:0000259" key="10">
    <source>
        <dbReference type="PROSITE" id="PS50156"/>
    </source>
</evidence>
<evidence type="ECO:0000256" key="1">
    <source>
        <dbReference type="ARBA" id="ARBA00004429"/>
    </source>
</evidence>
<name>A0A934QJC6_9PROT</name>
<evidence type="ECO:0000256" key="3">
    <source>
        <dbReference type="ARBA" id="ARBA00022448"/>
    </source>
</evidence>
<sequence length="1046" mass="113463">MLSKFFIERPVFTAVISIVIVLAGLAATRALPVEQYPSIVPPQVVVNATYPGASADTLSQTVAAPLEQEINGVDNMLYMASTSTDAGTSEVTVTFEIGTDPDQATIDVNNRVQAAEASLPEPVRRQGIEVQKRSSNILQVVTLTAPEGDYDTVFISNYALLNVIDELKRVPGVGDARLFGAQDYAMRVWLQPDKLSQYDLTPGQVAEAIREQNRQFAAGSFGSEPTDENLAFTYRVTTKGRLTTAEEFGKIILRARSDGSILRLSDVARVELGAQDYGFSATYNGDPTVPIGLYLQPGANALATAERISSTLEEVSGRFPEGLDYNVPFDTTKFVQISIEEVGKTFVEALILVVGVIFIFLQKWRAALIPLLAIPVSLIGTFAGMLALGFSINLLTLFGMVLAIGIVVDDAIIVIENVERVMHEEGLSPRDAAIKAMQEVAGPIVAITLALIAVFLPVAFLGGLTGQLYRQFAVTIAISVFISGVVALTLSPALCALMLKANDKPPMKPFRWFNSGFSKVTEGYRRTVSFFLRHAVVGVALFCLLVGGTFYLFERLPSALLPQEDQGYVFVSFSLPPASALNRTEAARDEINEKILGLPEVGKVTSFAGFDLIASAQRTNAGISFVNLDDWSERQEPGQSSFALTNKIMGIGAGIEEAQVIAFNPPPIQGISTTGGFESYIQSRGGGDINRLKEVVDRFVAAANQRPELTRVRSNLTTDVPRFRAQLDREKAKAQGVPIDQVFDTMQSTFGALYVNDFTLFGRNYQVNLQSESDFRDRPEDLRKVSVASDSGELVPLTSLIDVKRQLGADIIERFNAFQAAKILGEPAPGYSSSQALQALDEVAQQTLSNDETLSWIGQAFQQQQASQASQLAFVAGIVMVFLILAAQYERWTMPLAVLTIVPFAVFGAALAVLLRGMQTDLYFQIGLLVLIGLSAKNSILIIEFAMLERKEGRTPFEAALNAARLRFRPIVMTALAFIMGALPLMFSTGAGAAARQSIGTGIVGGMLAATLLAPMFVPMFFMLIEKMSLWLRGHRGNAKEEPQHG</sequence>
<feature type="transmembrane region" description="Helical" evidence="9">
    <location>
        <begin position="472"/>
        <end position="499"/>
    </location>
</feature>
<feature type="transmembrane region" description="Helical" evidence="9">
    <location>
        <begin position="922"/>
        <end position="947"/>
    </location>
</feature>
<comment type="caution">
    <text evidence="11">The sequence shown here is derived from an EMBL/GenBank/DDBJ whole genome shotgun (WGS) entry which is preliminary data.</text>
</comment>
<dbReference type="GO" id="GO:0042910">
    <property type="term" value="F:xenobiotic transmembrane transporter activity"/>
    <property type="evidence" value="ECO:0007669"/>
    <property type="project" value="TreeGrafter"/>
</dbReference>
<dbReference type="InterPro" id="IPR004764">
    <property type="entry name" value="MdtF-like"/>
</dbReference>
<reference evidence="11" key="1">
    <citation type="submission" date="2017-08" db="EMBL/GenBank/DDBJ databases">
        <authorList>
            <person name="Imhoff J.F."/>
            <person name="Rahn T."/>
            <person name="Kuenzel S."/>
            <person name="Neulinger S.C."/>
        </authorList>
    </citation>
    <scope>NUCLEOTIDE SEQUENCE</scope>
    <source>
        <strain evidence="11">DSM 9154</strain>
    </source>
</reference>
<feature type="domain" description="SSD" evidence="10">
    <location>
        <begin position="363"/>
        <end position="497"/>
    </location>
</feature>
<dbReference type="FunFam" id="1.20.1640.10:FF:000001">
    <property type="entry name" value="Efflux pump membrane transporter"/>
    <property type="match status" value="1"/>
</dbReference>
<feature type="transmembrane region" description="Helical" evidence="9">
    <location>
        <begin position="968"/>
        <end position="987"/>
    </location>
</feature>
<evidence type="ECO:0000256" key="4">
    <source>
        <dbReference type="ARBA" id="ARBA00022475"/>
    </source>
</evidence>
<dbReference type="PANTHER" id="PTHR32063:SF13">
    <property type="entry name" value="MULTIDRUG EFFLUX PUMP SUBUNIT ACRB-RELATED"/>
    <property type="match status" value="1"/>
</dbReference>
<keyword evidence="8 9" id="KW-0472">Membrane</keyword>
<dbReference type="PROSITE" id="PS50156">
    <property type="entry name" value="SSD"/>
    <property type="match status" value="1"/>
</dbReference>
<dbReference type="NCBIfam" id="TIGR00915">
    <property type="entry name" value="2A0602"/>
    <property type="match status" value="1"/>
</dbReference>
<keyword evidence="3 9" id="KW-0813">Transport</keyword>
<dbReference type="GO" id="GO:0005886">
    <property type="term" value="C:plasma membrane"/>
    <property type="evidence" value="ECO:0007669"/>
    <property type="project" value="UniProtKB-SubCell"/>
</dbReference>
<feature type="transmembrane region" description="Helical" evidence="9">
    <location>
        <begin position="440"/>
        <end position="460"/>
    </location>
</feature>
<keyword evidence="5 9" id="KW-0997">Cell inner membrane</keyword>